<dbReference type="Proteomes" id="UP000095287">
    <property type="component" value="Unplaced"/>
</dbReference>
<dbReference type="AlphaFoldDB" id="A0A1I8AR28"/>
<protein>
    <submittedName>
        <fullName evidence="3">PKcGMP_CC domain-containing protein</fullName>
    </submittedName>
</protein>
<proteinExistence type="predicted"/>
<feature type="region of interest" description="Disordered" evidence="1">
    <location>
        <begin position="76"/>
        <end position="104"/>
    </location>
</feature>
<reference evidence="3" key="1">
    <citation type="submission" date="2016-11" db="UniProtKB">
        <authorList>
            <consortium name="WormBaseParasite"/>
        </authorList>
    </citation>
    <scope>IDENTIFICATION</scope>
</reference>
<evidence type="ECO:0000313" key="2">
    <source>
        <dbReference type="Proteomes" id="UP000095287"/>
    </source>
</evidence>
<organism evidence="2 3">
    <name type="scientific">Steinernema glaseri</name>
    <dbReference type="NCBI Taxonomy" id="37863"/>
    <lineage>
        <taxon>Eukaryota</taxon>
        <taxon>Metazoa</taxon>
        <taxon>Ecdysozoa</taxon>
        <taxon>Nematoda</taxon>
        <taxon>Chromadorea</taxon>
        <taxon>Rhabditida</taxon>
        <taxon>Tylenchina</taxon>
        <taxon>Panagrolaimomorpha</taxon>
        <taxon>Strongyloidoidea</taxon>
        <taxon>Steinernematidae</taxon>
        <taxon>Steinernema</taxon>
    </lineage>
</organism>
<keyword evidence="2" id="KW-1185">Reference proteome</keyword>
<name>A0A1I8AR28_9BILA</name>
<evidence type="ECO:0000256" key="1">
    <source>
        <dbReference type="SAM" id="MobiDB-lite"/>
    </source>
</evidence>
<sequence length="104" mass="11923">MPPNGKIDPKMLEKWRAAVEHKKVVMEDILRLKAQLAEAIKLKEKLVLENEAVIAERGLLADRYLHLLELKKQREQSRLIGAPKPARKRRATEGSGPAERLRKL</sequence>
<evidence type="ECO:0000313" key="3">
    <source>
        <dbReference type="WBParaSite" id="L893_g858.t1"/>
    </source>
</evidence>
<dbReference type="WBParaSite" id="L893_g858.t1">
    <property type="protein sequence ID" value="L893_g858.t1"/>
    <property type="gene ID" value="L893_g858"/>
</dbReference>
<accession>A0A1I8AR28</accession>